<dbReference type="SUPFAM" id="SSF52540">
    <property type="entry name" value="P-loop containing nucleoside triphosphate hydrolases"/>
    <property type="match status" value="1"/>
</dbReference>
<dbReference type="FunFam" id="3.40.50.300:FF:001389">
    <property type="entry name" value="ATP-dependent DNA helicase RecQ"/>
    <property type="match status" value="1"/>
</dbReference>
<evidence type="ECO:0000259" key="14">
    <source>
        <dbReference type="PROSITE" id="PS51194"/>
    </source>
</evidence>
<dbReference type="Gene3D" id="3.40.50.300">
    <property type="entry name" value="P-loop containing nucleotide triphosphate hydrolases"/>
    <property type="match status" value="2"/>
</dbReference>
<evidence type="ECO:0000256" key="1">
    <source>
        <dbReference type="ARBA" id="ARBA00005446"/>
    </source>
</evidence>
<feature type="domain" description="Helicase C-terminal" evidence="14">
    <location>
        <begin position="383"/>
        <end position="533"/>
    </location>
</feature>
<keyword evidence="3 11" id="KW-0547">Nucleotide-binding</keyword>
<dbReference type="InterPro" id="IPR011545">
    <property type="entry name" value="DEAD/DEAH_box_helicase_dom"/>
</dbReference>
<dbReference type="Proteomes" id="UP000297245">
    <property type="component" value="Unassembled WGS sequence"/>
</dbReference>
<sequence length="975" mass="107763">MDEEDYFAQLGSDDIQFQQLLESSGLEYEASTTVDAIPGPFAASWSSASYSAIDSTLTRLNLETAQISAEITGYEEGIRKLRALISVGREELEKRNAEIEVLKEREYDTFYSSQWTGGNGNGREGIDYGLDGFPWVDGMKAKMEQVFGIKEFRLCQQGVCNANMDGRDIVCVMPTGGGKSLTYQLPAILISGVTIVISPLISLISDQIMHLMDAGVNAVKLTGSTSQSESDDVDNRLEAMIAGSGSSENDIKLIYATPEKIAKSERFVDLLQKLDRAEKLARLVIDEAHCVSTLGHDFRPDFQKLSILRQLFPRVPIMALSATCPPLVLQDLLNVLGLAPITDGEAADPDGGTVYFSSPFYRPNLHYTVVPKPESGAKVHEAMVKWILENHQGESGIVYCFSKKDTEKLAEALEKLSNRKIKTGVYHADKSDKEKEDLHRKWRDGHVKVVCATIAFGLGIDKGDVRFVLHHSISKSPDGFYQESGRAGRDGKDSDCVLYYRPQDAIHLSSIMVGEKDGAAKLHAMLAFAQDLEECRKLQFAKYFSHSTSLSLSSWSTSDSSALDKCGHCDNCTRPASAIVKRDVTFETWQILKYLEEVTKKRGEVTLKQLAEMVTNAATDGGGKRGKGKGKEKTNVDMERVCGGKVEMKQDDVERLIIDLLLKKYLKDQYHTTAYSTTVHFKLGDMAFRLMRLSKEGLENSNVQRIECTFPVGSGRKDKGKEKDGDDREKEKGTRGKRKTKEKEVDDIKGKSIADFFRPFASSCKKPAGTKKQFRPSNSALASASTTSRRNGGRVYDEDDLMDDYDDHDVIAFQSEIDQQTENSDLSLARPLIEKGRAVNRTNAKGSEKARSGNALAGVGSIQEPIDIDDDDKEKKKSGDRDEDKDDDEDEDDDEVEYDWSFDYRSKCPSPPKKKRRTSELDIYGTSTAGREYSSDMSSSAGYSSTAVAGSSPSSARDGAATKKVAVLELSDDSD</sequence>
<feature type="region of interest" description="Disordered" evidence="12">
    <location>
        <begin position="709"/>
        <end position="746"/>
    </location>
</feature>
<dbReference type="Pfam" id="PF00270">
    <property type="entry name" value="DEAD"/>
    <property type="match status" value="1"/>
</dbReference>
<dbReference type="EMBL" id="ML180493">
    <property type="protein sequence ID" value="THU77273.1"/>
    <property type="molecule type" value="Genomic_DNA"/>
</dbReference>
<dbReference type="GO" id="GO:0003677">
    <property type="term" value="F:DNA binding"/>
    <property type="evidence" value="ECO:0007669"/>
    <property type="project" value="UniProtKB-KW"/>
</dbReference>
<keyword evidence="2" id="KW-0479">Metal-binding</keyword>
<organism evidence="15 16">
    <name type="scientific">Dendrothele bispora (strain CBS 962.96)</name>
    <dbReference type="NCBI Taxonomy" id="1314807"/>
    <lineage>
        <taxon>Eukaryota</taxon>
        <taxon>Fungi</taxon>
        <taxon>Dikarya</taxon>
        <taxon>Basidiomycota</taxon>
        <taxon>Agaricomycotina</taxon>
        <taxon>Agaricomycetes</taxon>
        <taxon>Agaricomycetidae</taxon>
        <taxon>Agaricales</taxon>
        <taxon>Agaricales incertae sedis</taxon>
        <taxon>Dendrothele</taxon>
    </lineage>
</organism>
<dbReference type="NCBIfam" id="TIGR00614">
    <property type="entry name" value="recQ_fam"/>
    <property type="match status" value="1"/>
</dbReference>
<dbReference type="PROSITE" id="PS00690">
    <property type="entry name" value="DEAH_ATP_HELICASE"/>
    <property type="match status" value="1"/>
</dbReference>
<keyword evidence="9 11" id="KW-0539">Nucleus</keyword>
<keyword evidence="6 11" id="KW-0067">ATP-binding</keyword>
<evidence type="ECO:0000256" key="10">
    <source>
        <dbReference type="ARBA" id="ARBA00034617"/>
    </source>
</evidence>
<keyword evidence="8" id="KW-0413">Isomerase</keyword>
<dbReference type="PANTHER" id="PTHR13710:SF105">
    <property type="entry name" value="ATP-DEPENDENT DNA HELICASE Q1"/>
    <property type="match status" value="1"/>
</dbReference>
<evidence type="ECO:0000313" key="15">
    <source>
        <dbReference type="EMBL" id="THU77273.1"/>
    </source>
</evidence>
<evidence type="ECO:0000256" key="3">
    <source>
        <dbReference type="ARBA" id="ARBA00022741"/>
    </source>
</evidence>
<dbReference type="PROSITE" id="PS51194">
    <property type="entry name" value="HELICASE_CTER"/>
    <property type="match status" value="1"/>
</dbReference>
<keyword evidence="16" id="KW-1185">Reference proteome</keyword>
<dbReference type="OrthoDB" id="10261556at2759"/>
<dbReference type="GO" id="GO:0016887">
    <property type="term" value="F:ATP hydrolysis activity"/>
    <property type="evidence" value="ECO:0007669"/>
    <property type="project" value="RHEA"/>
</dbReference>
<feature type="region of interest" description="Disordered" evidence="12">
    <location>
        <begin position="836"/>
        <end position="975"/>
    </location>
</feature>
<feature type="compositionally biased region" description="Basic and acidic residues" evidence="12">
    <location>
        <begin position="873"/>
        <end position="882"/>
    </location>
</feature>
<feature type="domain" description="Helicase ATP-binding" evidence="13">
    <location>
        <begin position="160"/>
        <end position="342"/>
    </location>
</feature>
<evidence type="ECO:0000256" key="7">
    <source>
        <dbReference type="ARBA" id="ARBA00023125"/>
    </source>
</evidence>
<dbReference type="CDD" id="cd18794">
    <property type="entry name" value="SF2_C_RecQ"/>
    <property type="match status" value="1"/>
</dbReference>
<evidence type="ECO:0000313" key="16">
    <source>
        <dbReference type="Proteomes" id="UP000297245"/>
    </source>
</evidence>
<dbReference type="GO" id="GO:0009378">
    <property type="term" value="F:four-way junction helicase activity"/>
    <property type="evidence" value="ECO:0007669"/>
    <property type="project" value="TreeGrafter"/>
</dbReference>
<dbReference type="GO" id="GO:0005737">
    <property type="term" value="C:cytoplasm"/>
    <property type="evidence" value="ECO:0007669"/>
    <property type="project" value="TreeGrafter"/>
</dbReference>
<dbReference type="GO" id="GO:0046872">
    <property type="term" value="F:metal ion binding"/>
    <property type="evidence" value="ECO:0007669"/>
    <property type="project" value="UniProtKB-KW"/>
</dbReference>
<dbReference type="GO" id="GO:0005694">
    <property type="term" value="C:chromosome"/>
    <property type="evidence" value="ECO:0007669"/>
    <property type="project" value="TreeGrafter"/>
</dbReference>
<evidence type="ECO:0000256" key="4">
    <source>
        <dbReference type="ARBA" id="ARBA00022801"/>
    </source>
</evidence>
<evidence type="ECO:0000259" key="13">
    <source>
        <dbReference type="PROSITE" id="PS51192"/>
    </source>
</evidence>
<keyword evidence="7" id="KW-0238">DNA-binding</keyword>
<dbReference type="InterPro" id="IPR014001">
    <property type="entry name" value="Helicase_ATP-bd"/>
</dbReference>
<dbReference type="SMART" id="SM00487">
    <property type="entry name" value="DEXDc"/>
    <property type="match status" value="1"/>
</dbReference>
<name>A0A4S8KNY2_DENBC</name>
<dbReference type="InterPro" id="IPR036388">
    <property type="entry name" value="WH-like_DNA-bd_sf"/>
</dbReference>
<evidence type="ECO:0000256" key="5">
    <source>
        <dbReference type="ARBA" id="ARBA00022806"/>
    </source>
</evidence>
<keyword evidence="5 11" id="KW-0347">Helicase</keyword>
<dbReference type="GO" id="GO:0005524">
    <property type="term" value="F:ATP binding"/>
    <property type="evidence" value="ECO:0007669"/>
    <property type="project" value="UniProtKB-KW"/>
</dbReference>
<evidence type="ECO:0000256" key="8">
    <source>
        <dbReference type="ARBA" id="ARBA00023235"/>
    </source>
</evidence>
<feature type="region of interest" description="Disordered" evidence="12">
    <location>
        <begin position="766"/>
        <end position="801"/>
    </location>
</feature>
<dbReference type="Pfam" id="PF16124">
    <property type="entry name" value="RecQ_Zn_bind"/>
    <property type="match status" value="1"/>
</dbReference>
<feature type="compositionally biased region" description="Basic and acidic residues" evidence="12">
    <location>
        <begin position="715"/>
        <end position="734"/>
    </location>
</feature>
<dbReference type="InterPro" id="IPR002464">
    <property type="entry name" value="DNA/RNA_helicase_DEAH_CS"/>
</dbReference>
<dbReference type="GO" id="GO:0043138">
    <property type="term" value="F:3'-5' DNA helicase activity"/>
    <property type="evidence" value="ECO:0007669"/>
    <property type="project" value="UniProtKB-EC"/>
</dbReference>
<dbReference type="Gene3D" id="1.10.10.10">
    <property type="entry name" value="Winged helix-like DNA-binding domain superfamily/Winged helix DNA-binding domain"/>
    <property type="match status" value="1"/>
</dbReference>
<accession>A0A4S8KNY2</accession>
<dbReference type="InterPro" id="IPR004589">
    <property type="entry name" value="DNA_helicase_ATP-dep_RecQ"/>
</dbReference>
<dbReference type="InterPro" id="IPR027417">
    <property type="entry name" value="P-loop_NTPase"/>
</dbReference>
<evidence type="ECO:0000256" key="6">
    <source>
        <dbReference type="ARBA" id="ARBA00022840"/>
    </source>
</evidence>
<feature type="compositionally biased region" description="Low complexity" evidence="12">
    <location>
        <begin position="777"/>
        <end position="790"/>
    </location>
</feature>
<keyword evidence="4 11" id="KW-0378">Hydrolase</keyword>
<dbReference type="InterPro" id="IPR001650">
    <property type="entry name" value="Helicase_C-like"/>
</dbReference>
<protein>
    <recommendedName>
        <fullName evidence="11">ATP-dependent DNA helicase</fullName>
        <ecNumber evidence="11">5.6.2.4</ecNumber>
    </recommendedName>
</protein>
<dbReference type="Pfam" id="PF00271">
    <property type="entry name" value="Helicase_C"/>
    <property type="match status" value="1"/>
</dbReference>
<gene>
    <name evidence="15" type="ORF">K435DRAFT_786794</name>
</gene>
<evidence type="ECO:0000256" key="12">
    <source>
        <dbReference type="SAM" id="MobiDB-lite"/>
    </source>
</evidence>
<dbReference type="PANTHER" id="PTHR13710">
    <property type="entry name" value="DNA HELICASE RECQ FAMILY MEMBER"/>
    <property type="match status" value="1"/>
</dbReference>
<comment type="catalytic activity">
    <reaction evidence="11">
        <text>ATP + H2O = ADP + phosphate + H(+)</text>
        <dbReference type="Rhea" id="RHEA:13065"/>
        <dbReference type="ChEBI" id="CHEBI:15377"/>
        <dbReference type="ChEBI" id="CHEBI:15378"/>
        <dbReference type="ChEBI" id="CHEBI:30616"/>
        <dbReference type="ChEBI" id="CHEBI:43474"/>
        <dbReference type="ChEBI" id="CHEBI:456216"/>
    </reaction>
</comment>
<evidence type="ECO:0000256" key="9">
    <source>
        <dbReference type="ARBA" id="ARBA00023242"/>
    </source>
</evidence>
<comment type="subcellular location">
    <subcellularLocation>
        <location evidence="11">Nucleus</location>
    </subcellularLocation>
</comment>
<dbReference type="AlphaFoldDB" id="A0A4S8KNY2"/>
<comment type="catalytic activity">
    <reaction evidence="10 11">
        <text>Couples ATP hydrolysis with the unwinding of duplex DNA by translocating in the 3'-5' direction.</text>
        <dbReference type="EC" id="5.6.2.4"/>
    </reaction>
</comment>
<reference evidence="15 16" key="1">
    <citation type="journal article" date="2019" name="Nat. Ecol. Evol.">
        <title>Megaphylogeny resolves global patterns of mushroom evolution.</title>
        <authorList>
            <person name="Varga T."/>
            <person name="Krizsan K."/>
            <person name="Foldi C."/>
            <person name="Dima B."/>
            <person name="Sanchez-Garcia M."/>
            <person name="Sanchez-Ramirez S."/>
            <person name="Szollosi G.J."/>
            <person name="Szarkandi J.G."/>
            <person name="Papp V."/>
            <person name="Albert L."/>
            <person name="Andreopoulos W."/>
            <person name="Angelini C."/>
            <person name="Antonin V."/>
            <person name="Barry K.W."/>
            <person name="Bougher N.L."/>
            <person name="Buchanan P."/>
            <person name="Buyck B."/>
            <person name="Bense V."/>
            <person name="Catcheside P."/>
            <person name="Chovatia M."/>
            <person name="Cooper J."/>
            <person name="Damon W."/>
            <person name="Desjardin D."/>
            <person name="Finy P."/>
            <person name="Geml J."/>
            <person name="Haridas S."/>
            <person name="Hughes K."/>
            <person name="Justo A."/>
            <person name="Karasinski D."/>
            <person name="Kautmanova I."/>
            <person name="Kiss B."/>
            <person name="Kocsube S."/>
            <person name="Kotiranta H."/>
            <person name="LaButti K.M."/>
            <person name="Lechner B.E."/>
            <person name="Liimatainen K."/>
            <person name="Lipzen A."/>
            <person name="Lukacs Z."/>
            <person name="Mihaltcheva S."/>
            <person name="Morgado L.N."/>
            <person name="Niskanen T."/>
            <person name="Noordeloos M.E."/>
            <person name="Ohm R.A."/>
            <person name="Ortiz-Santana B."/>
            <person name="Ovrebo C."/>
            <person name="Racz N."/>
            <person name="Riley R."/>
            <person name="Savchenko A."/>
            <person name="Shiryaev A."/>
            <person name="Soop K."/>
            <person name="Spirin V."/>
            <person name="Szebenyi C."/>
            <person name="Tomsovsky M."/>
            <person name="Tulloss R.E."/>
            <person name="Uehling J."/>
            <person name="Grigoriev I.V."/>
            <person name="Vagvolgyi C."/>
            <person name="Papp T."/>
            <person name="Martin F.M."/>
            <person name="Miettinen O."/>
            <person name="Hibbett D.S."/>
            <person name="Nagy L.G."/>
        </authorList>
    </citation>
    <scope>NUCLEOTIDE SEQUENCE [LARGE SCALE GENOMIC DNA]</scope>
    <source>
        <strain evidence="15 16">CBS 962.96</strain>
    </source>
</reference>
<comment type="similarity">
    <text evidence="1 11">Belongs to the helicase family. RecQ subfamily.</text>
</comment>
<dbReference type="InterPro" id="IPR032284">
    <property type="entry name" value="RecQ_Zn-bd"/>
</dbReference>
<proteinExistence type="inferred from homology"/>
<evidence type="ECO:0000256" key="11">
    <source>
        <dbReference type="RuleBase" id="RU364117"/>
    </source>
</evidence>
<feature type="compositionally biased region" description="Low complexity" evidence="12">
    <location>
        <begin position="935"/>
        <end position="956"/>
    </location>
</feature>
<dbReference type="SMART" id="SM00490">
    <property type="entry name" value="HELICc"/>
    <property type="match status" value="1"/>
</dbReference>
<dbReference type="EC" id="5.6.2.4" evidence="11"/>
<feature type="compositionally biased region" description="Acidic residues" evidence="12">
    <location>
        <begin position="883"/>
        <end position="900"/>
    </location>
</feature>
<dbReference type="GO" id="GO:0000724">
    <property type="term" value="P:double-strand break repair via homologous recombination"/>
    <property type="evidence" value="ECO:0007669"/>
    <property type="project" value="TreeGrafter"/>
</dbReference>
<dbReference type="GO" id="GO:0005634">
    <property type="term" value="C:nucleus"/>
    <property type="evidence" value="ECO:0007669"/>
    <property type="project" value="UniProtKB-SubCell"/>
</dbReference>
<dbReference type="PROSITE" id="PS51192">
    <property type="entry name" value="HELICASE_ATP_BIND_1"/>
    <property type="match status" value="1"/>
</dbReference>
<evidence type="ECO:0000256" key="2">
    <source>
        <dbReference type="ARBA" id="ARBA00022723"/>
    </source>
</evidence>